<organism evidence="1 2">
    <name type="scientific">Fusarium decemcellulare</name>
    <dbReference type="NCBI Taxonomy" id="57161"/>
    <lineage>
        <taxon>Eukaryota</taxon>
        <taxon>Fungi</taxon>
        <taxon>Dikarya</taxon>
        <taxon>Ascomycota</taxon>
        <taxon>Pezizomycotina</taxon>
        <taxon>Sordariomycetes</taxon>
        <taxon>Hypocreomycetidae</taxon>
        <taxon>Hypocreales</taxon>
        <taxon>Nectriaceae</taxon>
        <taxon>Fusarium</taxon>
        <taxon>Fusarium decemcellulare species complex</taxon>
    </lineage>
</organism>
<keyword evidence="2" id="KW-1185">Reference proteome</keyword>
<protein>
    <submittedName>
        <fullName evidence="1">Uncharacterized protein</fullName>
    </submittedName>
</protein>
<comment type="caution">
    <text evidence="1">The sequence shown here is derived from an EMBL/GenBank/DDBJ whole genome shotgun (WGS) entry which is preliminary data.</text>
</comment>
<dbReference type="EMBL" id="JANRMS010002480">
    <property type="protein sequence ID" value="KAJ3522285.1"/>
    <property type="molecule type" value="Genomic_DNA"/>
</dbReference>
<evidence type="ECO:0000313" key="2">
    <source>
        <dbReference type="Proteomes" id="UP001148629"/>
    </source>
</evidence>
<dbReference type="Proteomes" id="UP001148629">
    <property type="component" value="Unassembled WGS sequence"/>
</dbReference>
<accession>A0ACC1RMZ7</accession>
<name>A0ACC1RMZ7_9HYPO</name>
<sequence>MNSTTITRLRSAMALRGAYMRGPIVGRRGFASKTTKPSVTSQFYRNFTRPIAKTLLLAVFTYQLAYWTWVKLETDEVRAERDATIAQLEATVKEYDAAVKAKERKSS</sequence>
<proteinExistence type="predicted"/>
<gene>
    <name evidence="1" type="ORF">NM208_g12925</name>
</gene>
<reference evidence="1" key="1">
    <citation type="submission" date="2022-08" db="EMBL/GenBank/DDBJ databases">
        <title>Genome Sequence of Fusarium decemcellulare.</title>
        <authorList>
            <person name="Buettner E."/>
        </authorList>
    </citation>
    <scope>NUCLEOTIDE SEQUENCE</scope>
    <source>
        <strain evidence="1">Babe19</strain>
    </source>
</reference>
<evidence type="ECO:0000313" key="1">
    <source>
        <dbReference type="EMBL" id="KAJ3522285.1"/>
    </source>
</evidence>